<name>A0A0F8YKA8_9ZZZZ</name>
<evidence type="ECO:0000313" key="1">
    <source>
        <dbReference type="EMBL" id="KKK81832.1"/>
    </source>
</evidence>
<dbReference type="AlphaFoldDB" id="A0A0F8YKA8"/>
<comment type="caution">
    <text evidence="1">The sequence shown here is derived from an EMBL/GenBank/DDBJ whole genome shotgun (WGS) entry which is preliminary data.</text>
</comment>
<dbReference type="EMBL" id="LAZR01052948">
    <property type="protein sequence ID" value="KKK81832.1"/>
    <property type="molecule type" value="Genomic_DNA"/>
</dbReference>
<dbReference type="InterPro" id="IPR058240">
    <property type="entry name" value="rSAM_sf"/>
</dbReference>
<proteinExistence type="predicted"/>
<evidence type="ECO:0008006" key="2">
    <source>
        <dbReference type="Google" id="ProtNLM"/>
    </source>
</evidence>
<accession>A0A0F8YKA8</accession>
<reference evidence="1" key="1">
    <citation type="journal article" date="2015" name="Nature">
        <title>Complex archaea that bridge the gap between prokaryotes and eukaryotes.</title>
        <authorList>
            <person name="Spang A."/>
            <person name="Saw J.H."/>
            <person name="Jorgensen S.L."/>
            <person name="Zaremba-Niedzwiedzka K."/>
            <person name="Martijn J."/>
            <person name="Lind A.E."/>
            <person name="van Eijk R."/>
            <person name="Schleper C."/>
            <person name="Guy L."/>
            <person name="Ettema T.J."/>
        </authorList>
    </citation>
    <scope>NUCLEOTIDE SEQUENCE</scope>
</reference>
<gene>
    <name evidence="1" type="ORF">LCGC14_2809500</name>
</gene>
<feature type="non-terminal residue" evidence="1">
    <location>
        <position position="1"/>
    </location>
</feature>
<dbReference type="SUPFAM" id="SSF102114">
    <property type="entry name" value="Radical SAM enzymes"/>
    <property type="match status" value="1"/>
</dbReference>
<protein>
    <recommendedName>
        <fullName evidence="2">Radical SAM core domain-containing protein</fullName>
    </recommendedName>
</protein>
<organism evidence="1">
    <name type="scientific">marine sediment metagenome</name>
    <dbReference type="NCBI Taxonomy" id="412755"/>
    <lineage>
        <taxon>unclassified sequences</taxon>
        <taxon>metagenomes</taxon>
        <taxon>ecological metagenomes</taxon>
    </lineage>
</organism>
<sequence length="189" mass="22200">IIKNLKFLSNKHNNQSNIVLFLGLNVVLTRINCNWSTIYQFLTFSYKHNISQIKFQPVFDDGYLSKNAAELALGYENVEDLREIISNLKTYSFKDQFTNSLTFWRDLKKFLKGNELSPLKCAVCKNTILLHNGLLKFCFWCQHIEYGSLFKSYNHTKVLKIQKDFKENLNKCKVLPQCFCLQPINHSWS</sequence>